<feature type="transmembrane region" description="Helical" evidence="6">
    <location>
        <begin position="20"/>
        <end position="41"/>
    </location>
</feature>
<evidence type="ECO:0000259" key="7">
    <source>
        <dbReference type="PROSITE" id="PS50928"/>
    </source>
</evidence>
<keyword evidence="3 6" id="KW-0812">Transmembrane</keyword>
<comment type="caution">
    <text evidence="8">The sequence shown here is derived from an EMBL/GenBank/DDBJ whole genome shotgun (WGS) entry which is preliminary data.</text>
</comment>
<sequence length="211" mass="23305">MITYWLDYHERLTSALWQHLRLVSISLAIAFALAILIVALFSTKTKWLTSFIYFFSALYAVPSYAFFALLIPLTGLGTTTAIIVLTLYSEYILLRTFSTGIEQIDPTIIEAAQGMGMTPQQIFRKIQLPLATKSIFSGIRLALTSIIGIATIAATINAGGIGTILFDGLRTQNLVKLLWGTLLAVFLCVTSSFIFKIIEKIVVKKMGLEDV</sequence>
<keyword evidence="4 6" id="KW-1133">Transmembrane helix</keyword>
<dbReference type="InterPro" id="IPR035906">
    <property type="entry name" value="MetI-like_sf"/>
</dbReference>
<dbReference type="Pfam" id="PF00528">
    <property type="entry name" value="BPD_transp_1"/>
    <property type="match status" value="1"/>
</dbReference>
<name>A0ABV9MSU1_9ENTE</name>
<keyword evidence="2 6" id="KW-0813">Transport</keyword>
<dbReference type="Proteomes" id="UP001595969">
    <property type="component" value="Unassembled WGS sequence"/>
</dbReference>
<dbReference type="CDD" id="cd06261">
    <property type="entry name" value="TM_PBP2"/>
    <property type="match status" value="1"/>
</dbReference>
<evidence type="ECO:0000256" key="3">
    <source>
        <dbReference type="ARBA" id="ARBA00022692"/>
    </source>
</evidence>
<gene>
    <name evidence="8" type="ORF">ACFO5I_02495</name>
</gene>
<evidence type="ECO:0000256" key="4">
    <source>
        <dbReference type="ARBA" id="ARBA00022989"/>
    </source>
</evidence>
<dbReference type="EMBL" id="JBHSGS010000012">
    <property type="protein sequence ID" value="MFC4718615.1"/>
    <property type="molecule type" value="Genomic_DNA"/>
</dbReference>
<dbReference type="PANTHER" id="PTHR30177">
    <property type="entry name" value="GLYCINE BETAINE/L-PROLINE TRANSPORT SYSTEM PERMEASE PROTEIN PROW"/>
    <property type="match status" value="1"/>
</dbReference>
<organism evidence="8 9">
    <name type="scientific">Enterococcus lemanii</name>
    <dbReference type="NCBI Taxonomy" id="1159752"/>
    <lineage>
        <taxon>Bacteria</taxon>
        <taxon>Bacillati</taxon>
        <taxon>Bacillota</taxon>
        <taxon>Bacilli</taxon>
        <taxon>Lactobacillales</taxon>
        <taxon>Enterococcaceae</taxon>
        <taxon>Enterococcus</taxon>
    </lineage>
</organism>
<accession>A0ABV9MSU1</accession>
<feature type="transmembrane region" description="Helical" evidence="6">
    <location>
        <begin position="177"/>
        <end position="198"/>
    </location>
</feature>
<keyword evidence="5 6" id="KW-0472">Membrane</keyword>
<evidence type="ECO:0000313" key="9">
    <source>
        <dbReference type="Proteomes" id="UP001595969"/>
    </source>
</evidence>
<dbReference type="SUPFAM" id="SSF161098">
    <property type="entry name" value="MetI-like"/>
    <property type="match status" value="1"/>
</dbReference>
<evidence type="ECO:0000256" key="2">
    <source>
        <dbReference type="ARBA" id="ARBA00022448"/>
    </source>
</evidence>
<dbReference type="PROSITE" id="PS50928">
    <property type="entry name" value="ABC_TM1"/>
    <property type="match status" value="1"/>
</dbReference>
<comment type="similarity">
    <text evidence="6">Belongs to the binding-protein-dependent transport system permease family.</text>
</comment>
<evidence type="ECO:0000313" key="8">
    <source>
        <dbReference type="EMBL" id="MFC4718615.1"/>
    </source>
</evidence>
<evidence type="ECO:0000256" key="6">
    <source>
        <dbReference type="RuleBase" id="RU363032"/>
    </source>
</evidence>
<feature type="transmembrane region" description="Helical" evidence="6">
    <location>
        <begin position="73"/>
        <end position="94"/>
    </location>
</feature>
<reference evidence="9" key="1">
    <citation type="journal article" date="2019" name="Int. J. Syst. Evol. Microbiol.">
        <title>The Global Catalogue of Microorganisms (GCM) 10K type strain sequencing project: providing services to taxonomists for standard genome sequencing and annotation.</title>
        <authorList>
            <consortium name="The Broad Institute Genomics Platform"/>
            <consortium name="The Broad Institute Genome Sequencing Center for Infectious Disease"/>
            <person name="Wu L."/>
            <person name="Ma J."/>
        </authorList>
    </citation>
    <scope>NUCLEOTIDE SEQUENCE [LARGE SCALE GENOMIC DNA]</scope>
    <source>
        <strain evidence="9">CGMCC 1.19032</strain>
    </source>
</reference>
<dbReference type="PANTHER" id="PTHR30177:SF4">
    <property type="entry name" value="OSMOPROTECTANT IMPORT PERMEASE PROTEIN OSMW"/>
    <property type="match status" value="1"/>
</dbReference>
<dbReference type="InterPro" id="IPR051204">
    <property type="entry name" value="ABC_transp_perm/SBD"/>
</dbReference>
<comment type="subcellular location">
    <subcellularLocation>
        <location evidence="6">Cell membrane</location>
        <topology evidence="6">Multi-pass membrane protein</topology>
    </subcellularLocation>
    <subcellularLocation>
        <location evidence="1">Membrane</location>
        <topology evidence="1">Multi-pass membrane protein</topology>
    </subcellularLocation>
</comment>
<keyword evidence="9" id="KW-1185">Reference proteome</keyword>
<dbReference type="InterPro" id="IPR000515">
    <property type="entry name" value="MetI-like"/>
</dbReference>
<feature type="transmembrane region" description="Helical" evidence="6">
    <location>
        <begin position="48"/>
        <end position="67"/>
    </location>
</feature>
<protein>
    <submittedName>
        <fullName evidence="8">ABC transporter permease</fullName>
    </submittedName>
</protein>
<dbReference type="Gene3D" id="1.10.3720.10">
    <property type="entry name" value="MetI-like"/>
    <property type="match status" value="1"/>
</dbReference>
<feature type="domain" description="ABC transmembrane type-1" evidence="7">
    <location>
        <begin position="16"/>
        <end position="195"/>
    </location>
</feature>
<feature type="transmembrane region" description="Helical" evidence="6">
    <location>
        <begin position="141"/>
        <end position="165"/>
    </location>
</feature>
<evidence type="ECO:0000256" key="1">
    <source>
        <dbReference type="ARBA" id="ARBA00004141"/>
    </source>
</evidence>
<evidence type="ECO:0000256" key="5">
    <source>
        <dbReference type="ARBA" id="ARBA00023136"/>
    </source>
</evidence>
<proteinExistence type="inferred from homology"/>
<dbReference type="RefSeq" id="WP_204655053.1">
    <property type="nucleotide sequence ID" value="NZ_JAFBFD010000052.1"/>
</dbReference>